<dbReference type="CDD" id="cd03784">
    <property type="entry name" value="GT1_Gtf-like"/>
    <property type="match status" value="1"/>
</dbReference>
<proteinExistence type="predicted"/>
<evidence type="ECO:0000259" key="2">
    <source>
        <dbReference type="Pfam" id="PF06722"/>
    </source>
</evidence>
<name>A0A1S2QC56_9ACTN</name>
<evidence type="ECO:0000313" key="4">
    <source>
        <dbReference type="Proteomes" id="UP000179642"/>
    </source>
</evidence>
<dbReference type="GO" id="GO:0008194">
    <property type="term" value="F:UDP-glycosyltransferase activity"/>
    <property type="evidence" value="ECO:0007669"/>
    <property type="project" value="InterPro"/>
</dbReference>
<dbReference type="Proteomes" id="UP000179642">
    <property type="component" value="Unassembled WGS sequence"/>
</dbReference>
<dbReference type="InterPro" id="IPR050426">
    <property type="entry name" value="Glycosyltransferase_28"/>
</dbReference>
<dbReference type="OrthoDB" id="5488434at2"/>
<dbReference type="Pfam" id="PF06722">
    <property type="entry name" value="EryCIII-like_C"/>
    <property type="match status" value="1"/>
</dbReference>
<dbReference type="AlphaFoldDB" id="A0A1S2QC56"/>
<sequence>MRVLVTVTGSSSHVNAVLPLVSALAAARHQVLVAAPAHLLGSFDSLPVRREPLLTDPHTTFSPQAEGPPERRALDLFAGAHLVDSYRTLLPVARSFAPDLVMRDGGEFTGYLVAETLGLPHLAAPSGAANHLHPAALQPQLNHRRATLGLPAEDDPDAIHRYGRLDCMPPEFSFARHPTCRSYRYRQPSEIDPGAVLPPWVAELPADRPLVVAAIGTVLPAVPHDVLDVPALLHAIVAGLAELDCQAVVATGGIPVQRPRAAGHVHLADRVPQPMLLRCAQLLVTHGGYNSIREAVGAGVPMAVLPGFGDQPANADRVEELGLGRRIPSPDEAAAVCRQVLDDPEVSARCRHAQRRMLGLPPIQAAVGDLEKIASGGA</sequence>
<dbReference type="GO" id="GO:0017000">
    <property type="term" value="P:antibiotic biosynthetic process"/>
    <property type="evidence" value="ECO:0007669"/>
    <property type="project" value="UniProtKB-ARBA"/>
</dbReference>
<keyword evidence="4" id="KW-1185">Reference proteome</keyword>
<evidence type="ECO:0000256" key="1">
    <source>
        <dbReference type="ARBA" id="ARBA00022679"/>
    </source>
</evidence>
<dbReference type="PANTHER" id="PTHR48050:SF13">
    <property type="entry name" value="STEROL 3-BETA-GLUCOSYLTRANSFERASE UGT80A2"/>
    <property type="match status" value="1"/>
</dbReference>
<organism evidence="3 4">
    <name type="scientific">Streptomyces monashensis</name>
    <dbReference type="NCBI Taxonomy" id="1678012"/>
    <lineage>
        <taxon>Bacteria</taxon>
        <taxon>Bacillati</taxon>
        <taxon>Actinomycetota</taxon>
        <taxon>Actinomycetes</taxon>
        <taxon>Kitasatosporales</taxon>
        <taxon>Streptomycetaceae</taxon>
        <taxon>Streptomyces</taxon>
    </lineage>
</organism>
<dbReference type="RefSeq" id="WP_071382416.1">
    <property type="nucleotide sequence ID" value="NZ_MLYO01000034.1"/>
</dbReference>
<feature type="domain" description="Erythromycin biosynthesis protein CIII-like C-terminal" evidence="2">
    <location>
        <begin position="239"/>
        <end position="371"/>
    </location>
</feature>
<dbReference type="EMBL" id="MLYO01000034">
    <property type="protein sequence ID" value="OIK03700.1"/>
    <property type="molecule type" value="Genomic_DNA"/>
</dbReference>
<reference evidence="3 4" key="1">
    <citation type="submission" date="2016-10" db="EMBL/GenBank/DDBJ databases">
        <title>Genome sequence of Streptomyces sp. MUSC 1.</title>
        <authorList>
            <person name="Lee L.-H."/>
            <person name="Ser H.-L."/>
            <person name="Law J.W.-F."/>
        </authorList>
    </citation>
    <scope>NUCLEOTIDE SEQUENCE [LARGE SCALE GENOMIC DNA]</scope>
    <source>
        <strain evidence="3 4">MUSC 1</strain>
    </source>
</reference>
<dbReference type="SUPFAM" id="SSF53756">
    <property type="entry name" value="UDP-Glycosyltransferase/glycogen phosphorylase"/>
    <property type="match status" value="1"/>
</dbReference>
<evidence type="ECO:0000313" key="3">
    <source>
        <dbReference type="EMBL" id="OIK03700.1"/>
    </source>
</evidence>
<keyword evidence="1" id="KW-0808">Transferase</keyword>
<dbReference type="PANTHER" id="PTHR48050">
    <property type="entry name" value="STEROL 3-BETA-GLUCOSYLTRANSFERASE"/>
    <property type="match status" value="1"/>
</dbReference>
<comment type="caution">
    <text evidence="3">The sequence shown here is derived from an EMBL/GenBank/DDBJ whole genome shotgun (WGS) entry which is preliminary data.</text>
</comment>
<accession>A0A1S2QC56</accession>
<gene>
    <name evidence="3" type="ORF">BIV23_20830</name>
</gene>
<dbReference type="InterPro" id="IPR002213">
    <property type="entry name" value="UDP_glucos_trans"/>
</dbReference>
<dbReference type="InterPro" id="IPR010610">
    <property type="entry name" value="EryCIII-like_C"/>
</dbReference>
<dbReference type="GO" id="GO:0016758">
    <property type="term" value="F:hexosyltransferase activity"/>
    <property type="evidence" value="ECO:0007669"/>
    <property type="project" value="UniProtKB-ARBA"/>
</dbReference>
<dbReference type="Gene3D" id="3.40.50.2000">
    <property type="entry name" value="Glycogen Phosphorylase B"/>
    <property type="match status" value="2"/>
</dbReference>
<protein>
    <recommendedName>
        <fullName evidence="2">Erythromycin biosynthesis protein CIII-like C-terminal domain-containing protein</fullName>
    </recommendedName>
</protein>